<evidence type="ECO:0000313" key="2">
    <source>
        <dbReference type="Proteomes" id="UP000028194"/>
    </source>
</evidence>
<keyword evidence="2" id="KW-1185">Reference proteome</keyword>
<sequence>MPRKLTETEKLKIVRRAAKQKRLAEKAVKARADELSRLEEIKQAEAQHAEFEQARQRYLAESESAASLNESRMLKSMEKAKSKIGITGKSTVTFFRTSTQPGVPLPN</sequence>
<dbReference type="KEGG" id="nev:NTE_01857"/>
<dbReference type="Proteomes" id="UP000028194">
    <property type="component" value="Chromosome"/>
</dbReference>
<dbReference type="EMBL" id="CP007174">
    <property type="protein sequence ID" value="AIF83917.1"/>
    <property type="molecule type" value="Genomic_DNA"/>
</dbReference>
<dbReference type="RefSeq" id="WP_148700601.1">
    <property type="nucleotide sequence ID" value="NZ_CP007174.1"/>
</dbReference>
<gene>
    <name evidence="1" type="ORF">NTE_01857</name>
</gene>
<dbReference type="AlphaFoldDB" id="A0A075MT00"/>
<dbReference type="STRING" id="1459636.NTE_01857"/>
<organism evidence="1 2">
    <name type="scientific">Candidatus Nitrososphaera evergladensis SR1</name>
    <dbReference type="NCBI Taxonomy" id="1459636"/>
    <lineage>
        <taxon>Archaea</taxon>
        <taxon>Nitrososphaerota</taxon>
        <taxon>Nitrososphaeria</taxon>
        <taxon>Nitrososphaerales</taxon>
        <taxon>Nitrososphaeraceae</taxon>
        <taxon>Nitrososphaera</taxon>
    </lineage>
</organism>
<name>A0A075MT00_9ARCH</name>
<dbReference type="GeneID" id="41597619"/>
<evidence type="ECO:0000313" key="1">
    <source>
        <dbReference type="EMBL" id="AIF83917.1"/>
    </source>
</evidence>
<accession>A0A075MT00</accession>
<protein>
    <submittedName>
        <fullName evidence="1">Uncharacterized protein</fullName>
    </submittedName>
</protein>
<proteinExistence type="predicted"/>
<reference evidence="1 2" key="1">
    <citation type="journal article" date="2014" name="PLoS ONE">
        <title>Genome Sequence of Candidatus Nitrososphaera evergladensis from Group I.1b Enriched from Everglades Soil Reveals Novel Genomic Features of the Ammonia-Oxidizing Archaea.</title>
        <authorList>
            <person name="Zhalnina K.V."/>
            <person name="Dias R."/>
            <person name="Leonard M.T."/>
            <person name="Dorr de Quadros P."/>
            <person name="Camargo F.A."/>
            <person name="Drew J.C."/>
            <person name="Farmerie W.G."/>
            <person name="Daroub S.H."/>
            <person name="Triplett E.W."/>
        </authorList>
    </citation>
    <scope>NUCLEOTIDE SEQUENCE [LARGE SCALE GENOMIC DNA]</scope>
    <source>
        <strain evidence="1 2">SR1</strain>
    </source>
</reference>
<dbReference type="HOGENOM" id="CLU_175243_0_0_2"/>